<evidence type="ECO:0000256" key="1">
    <source>
        <dbReference type="ARBA" id="ARBA00010928"/>
    </source>
</evidence>
<evidence type="ECO:0000256" key="2">
    <source>
        <dbReference type="ARBA" id="ARBA00023002"/>
    </source>
</evidence>
<feature type="domain" description="GFO/IDH/MocA-like oxidoreductase" evidence="4">
    <location>
        <begin position="162"/>
        <end position="280"/>
    </location>
</feature>
<dbReference type="PANTHER" id="PTHR43708">
    <property type="entry name" value="CONSERVED EXPRESSED OXIDOREDUCTASE (EUROFUNG)"/>
    <property type="match status" value="1"/>
</dbReference>
<evidence type="ECO:0000259" key="3">
    <source>
        <dbReference type="Pfam" id="PF01408"/>
    </source>
</evidence>
<name>A0A518ARE5_9BACT</name>
<dbReference type="AlphaFoldDB" id="A0A518ARE5"/>
<accession>A0A518ARE5</accession>
<dbReference type="InterPro" id="IPR000683">
    <property type="entry name" value="Gfo/Idh/MocA-like_OxRdtase_N"/>
</dbReference>
<gene>
    <name evidence="5" type="primary">yvaA</name>
    <name evidence="5" type="ORF">Pan181_35010</name>
</gene>
<dbReference type="PANTHER" id="PTHR43708:SF5">
    <property type="entry name" value="CONSERVED EXPRESSED OXIDOREDUCTASE (EUROFUNG)-RELATED"/>
    <property type="match status" value="1"/>
</dbReference>
<dbReference type="EC" id="1.-.-.-" evidence="5"/>
<dbReference type="GO" id="GO:0016491">
    <property type="term" value="F:oxidoreductase activity"/>
    <property type="evidence" value="ECO:0007669"/>
    <property type="project" value="UniProtKB-KW"/>
</dbReference>
<dbReference type="Gene3D" id="3.40.50.720">
    <property type="entry name" value="NAD(P)-binding Rossmann-like Domain"/>
    <property type="match status" value="1"/>
</dbReference>
<proteinExistence type="inferred from homology"/>
<dbReference type="SUPFAM" id="SSF55347">
    <property type="entry name" value="Glyceraldehyde-3-phosphate dehydrogenase-like, C-terminal domain"/>
    <property type="match status" value="1"/>
</dbReference>
<dbReference type="Pfam" id="PF22725">
    <property type="entry name" value="GFO_IDH_MocA_C3"/>
    <property type="match status" value="1"/>
</dbReference>
<comment type="similarity">
    <text evidence="1">Belongs to the Gfo/Idh/MocA family.</text>
</comment>
<dbReference type="InterPro" id="IPR036291">
    <property type="entry name" value="NAD(P)-bd_dom_sf"/>
</dbReference>
<dbReference type="Proteomes" id="UP000315750">
    <property type="component" value="Chromosome"/>
</dbReference>
<evidence type="ECO:0000313" key="6">
    <source>
        <dbReference type="Proteomes" id="UP000315750"/>
    </source>
</evidence>
<dbReference type="OrthoDB" id="6183734at2"/>
<keyword evidence="6" id="KW-1185">Reference proteome</keyword>
<organism evidence="5 6">
    <name type="scientific">Aeoliella mucimassa</name>
    <dbReference type="NCBI Taxonomy" id="2527972"/>
    <lineage>
        <taxon>Bacteria</taxon>
        <taxon>Pseudomonadati</taxon>
        <taxon>Planctomycetota</taxon>
        <taxon>Planctomycetia</taxon>
        <taxon>Pirellulales</taxon>
        <taxon>Lacipirellulaceae</taxon>
        <taxon>Aeoliella</taxon>
    </lineage>
</organism>
<dbReference type="Gene3D" id="3.30.360.10">
    <property type="entry name" value="Dihydrodipicolinate Reductase, domain 2"/>
    <property type="match status" value="1"/>
</dbReference>
<evidence type="ECO:0000259" key="4">
    <source>
        <dbReference type="Pfam" id="PF22725"/>
    </source>
</evidence>
<protein>
    <submittedName>
        <fullName evidence="5">Putative oxidoreductase YvaA</fullName>
        <ecNumber evidence="5">1.-.-.-</ecNumber>
    </submittedName>
</protein>
<sequence length="368" mass="40836">MCDSSKTPPQSAAASPLEALQLPYRPQDPQCYRPGIALVGCGGITRHHLQAYCDAGYPVRGFFDIDRSRATDRRDQFFPQAIVYDCLEDLLANPDIEVVDIATHPSERVPLMESALRAGKHVLSQKPFVTDLDAGERLAQIADEHGLQLAVNQNARWAPHFSYIRQVVRTGWIGPVVAVHFAIHWNHGWVKGSPFEQIPHLVLYDYAIHWFDMLATLMGDEGPVRVFASVACSTEQQVQTPLLGQVLVEYEHAQATLVFDGCNPGKSLDTTYVLGATGNVRSEGIDDNHQQVIVANSLGEWRPVTEGQWFNDGFHGTMGELLLAIEQQRTPENHARQNLRGLALCYAAIHSANTHEPVVPGTIRRLPE</sequence>
<dbReference type="InterPro" id="IPR055170">
    <property type="entry name" value="GFO_IDH_MocA-like_dom"/>
</dbReference>
<evidence type="ECO:0000313" key="5">
    <source>
        <dbReference type="EMBL" id="QDU57286.1"/>
    </source>
</evidence>
<dbReference type="InterPro" id="IPR051317">
    <property type="entry name" value="Gfo/Idh/MocA_oxidoreduct"/>
</dbReference>
<reference evidence="5 6" key="1">
    <citation type="submission" date="2019-02" db="EMBL/GenBank/DDBJ databases">
        <title>Deep-cultivation of Planctomycetes and their phenomic and genomic characterization uncovers novel biology.</title>
        <authorList>
            <person name="Wiegand S."/>
            <person name="Jogler M."/>
            <person name="Boedeker C."/>
            <person name="Pinto D."/>
            <person name="Vollmers J."/>
            <person name="Rivas-Marin E."/>
            <person name="Kohn T."/>
            <person name="Peeters S.H."/>
            <person name="Heuer A."/>
            <person name="Rast P."/>
            <person name="Oberbeckmann S."/>
            <person name="Bunk B."/>
            <person name="Jeske O."/>
            <person name="Meyerdierks A."/>
            <person name="Storesund J.E."/>
            <person name="Kallscheuer N."/>
            <person name="Luecker S."/>
            <person name="Lage O.M."/>
            <person name="Pohl T."/>
            <person name="Merkel B.J."/>
            <person name="Hornburger P."/>
            <person name="Mueller R.-W."/>
            <person name="Bruemmer F."/>
            <person name="Labrenz M."/>
            <person name="Spormann A.M."/>
            <person name="Op den Camp H."/>
            <person name="Overmann J."/>
            <person name="Amann R."/>
            <person name="Jetten M.S.M."/>
            <person name="Mascher T."/>
            <person name="Medema M.H."/>
            <person name="Devos D.P."/>
            <person name="Kaster A.-K."/>
            <person name="Ovreas L."/>
            <person name="Rohde M."/>
            <person name="Galperin M.Y."/>
            <person name="Jogler C."/>
        </authorList>
    </citation>
    <scope>NUCLEOTIDE SEQUENCE [LARGE SCALE GENOMIC DNA]</scope>
    <source>
        <strain evidence="5 6">Pan181</strain>
    </source>
</reference>
<dbReference type="Pfam" id="PF01408">
    <property type="entry name" value="GFO_IDH_MocA"/>
    <property type="match status" value="1"/>
</dbReference>
<dbReference type="EMBL" id="CP036278">
    <property type="protein sequence ID" value="QDU57286.1"/>
    <property type="molecule type" value="Genomic_DNA"/>
</dbReference>
<keyword evidence="2 5" id="KW-0560">Oxidoreductase</keyword>
<feature type="domain" description="Gfo/Idh/MocA-like oxidoreductase N-terminal" evidence="3">
    <location>
        <begin position="36"/>
        <end position="152"/>
    </location>
</feature>
<dbReference type="SUPFAM" id="SSF51735">
    <property type="entry name" value="NAD(P)-binding Rossmann-fold domains"/>
    <property type="match status" value="1"/>
</dbReference>
<dbReference type="KEGG" id="amuc:Pan181_35010"/>
<dbReference type="RefSeq" id="WP_145248356.1">
    <property type="nucleotide sequence ID" value="NZ_CP036278.1"/>
</dbReference>
<dbReference type="GO" id="GO:0000166">
    <property type="term" value="F:nucleotide binding"/>
    <property type="evidence" value="ECO:0007669"/>
    <property type="project" value="InterPro"/>
</dbReference>